<proteinExistence type="predicted"/>
<evidence type="ECO:0000256" key="1">
    <source>
        <dbReference type="SAM" id="MobiDB-lite"/>
    </source>
</evidence>
<feature type="region of interest" description="Disordered" evidence="1">
    <location>
        <begin position="1"/>
        <end position="79"/>
    </location>
</feature>
<dbReference type="KEGG" id="sbk:SHEWBE_2459"/>
<dbReference type="OrthoDB" id="6267130at2"/>
<evidence type="ECO:0000313" key="3">
    <source>
        <dbReference type="Proteomes" id="UP000250123"/>
    </source>
</evidence>
<protein>
    <submittedName>
        <fullName evidence="2">Uncharacterized protein</fullName>
    </submittedName>
</protein>
<sequence length="127" mass="13884">MQIQTNHFNVLKPGSSSIAPASIDAITPNTSERVESSSRVEQLDKVHASSQKEESRARAAEDSSNELLLAKDVQSPTPEPLAFRLDAKLEYEQQTQASDGAVAQYLTNQHAAEREAIQQMVGIDTYA</sequence>
<evidence type="ECO:0000313" key="2">
    <source>
        <dbReference type="EMBL" id="SQH76422.1"/>
    </source>
</evidence>
<name>A0A330M2I3_9GAMM</name>
<dbReference type="Proteomes" id="UP000250123">
    <property type="component" value="Chromosome SHEWBE"/>
</dbReference>
<feature type="compositionally biased region" description="Basic and acidic residues" evidence="1">
    <location>
        <begin position="32"/>
        <end position="61"/>
    </location>
</feature>
<dbReference type="EMBL" id="LS483452">
    <property type="protein sequence ID" value="SQH76422.1"/>
    <property type="molecule type" value="Genomic_DNA"/>
</dbReference>
<reference evidence="3" key="1">
    <citation type="submission" date="2018-06" db="EMBL/GenBank/DDBJ databases">
        <authorList>
            <person name="Cea G.-C."/>
            <person name="William W."/>
        </authorList>
    </citation>
    <scope>NUCLEOTIDE SEQUENCE [LARGE SCALE GENOMIC DNA]</scope>
    <source>
        <strain evidence="3">DB21MT-2</strain>
    </source>
</reference>
<dbReference type="RefSeq" id="WP_112352618.1">
    <property type="nucleotide sequence ID" value="NZ_LS483452.1"/>
</dbReference>
<gene>
    <name evidence="2" type="ORF">SHEWBE_2459</name>
</gene>
<feature type="compositionally biased region" description="Low complexity" evidence="1">
    <location>
        <begin position="15"/>
        <end position="26"/>
    </location>
</feature>
<dbReference type="AlphaFoldDB" id="A0A330M2I3"/>
<accession>A0A330M2I3</accession>
<organism evidence="2 3">
    <name type="scientific">Shewanella benthica</name>
    <dbReference type="NCBI Taxonomy" id="43661"/>
    <lineage>
        <taxon>Bacteria</taxon>
        <taxon>Pseudomonadati</taxon>
        <taxon>Pseudomonadota</taxon>
        <taxon>Gammaproteobacteria</taxon>
        <taxon>Alteromonadales</taxon>
        <taxon>Shewanellaceae</taxon>
        <taxon>Shewanella</taxon>
    </lineage>
</organism>